<dbReference type="Proteomes" id="UP001374535">
    <property type="component" value="Chromosome 4"/>
</dbReference>
<name>A0AAQ3NU62_VIGMU</name>
<dbReference type="GO" id="GO:0043565">
    <property type="term" value="F:sequence-specific DNA binding"/>
    <property type="evidence" value="ECO:0007669"/>
    <property type="project" value="InterPro"/>
</dbReference>
<dbReference type="GO" id="GO:0003700">
    <property type="term" value="F:DNA-binding transcription factor activity"/>
    <property type="evidence" value="ECO:0007669"/>
    <property type="project" value="InterPro"/>
</dbReference>
<accession>A0AAQ3NU62</accession>
<dbReference type="PROSITE" id="PS50811">
    <property type="entry name" value="WRKY"/>
    <property type="match status" value="1"/>
</dbReference>
<dbReference type="Pfam" id="PF03106">
    <property type="entry name" value="WRKY"/>
    <property type="match status" value="1"/>
</dbReference>
<organism evidence="7 8">
    <name type="scientific">Vigna mungo</name>
    <name type="common">Black gram</name>
    <name type="synonym">Phaseolus mungo</name>
    <dbReference type="NCBI Taxonomy" id="3915"/>
    <lineage>
        <taxon>Eukaryota</taxon>
        <taxon>Viridiplantae</taxon>
        <taxon>Streptophyta</taxon>
        <taxon>Embryophyta</taxon>
        <taxon>Tracheophyta</taxon>
        <taxon>Spermatophyta</taxon>
        <taxon>Magnoliopsida</taxon>
        <taxon>eudicotyledons</taxon>
        <taxon>Gunneridae</taxon>
        <taxon>Pentapetalae</taxon>
        <taxon>rosids</taxon>
        <taxon>fabids</taxon>
        <taxon>Fabales</taxon>
        <taxon>Fabaceae</taxon>
        <taxon>Papilionoideae</taxon>
        <taxon>50 kb inversion clade</taxon>
        <taxon>NPAAA clade</taxon>
        <taxon>indigoferoid/millettioid clade</taxon>
        <taxon>Phaseoleae</taxon>
        <taxon>Vigna</taxon>
    </lineage>
</organism>
<dbReference type="GO" id="GO:0005634">
    <property type="term" value="C:nucleus"/>
    <property type="evidence" value="ECO:0007669"/>
    <property type="project" value="UniProtKB-SubCell"/>
</dbReference>
<evidence type="ECO:0000313" key="7">
    <source>
        <dbReference type="EMBL" id="WVZ14842.1"/>
    </source>
</evidence>
<reference evidence="7 8" key="1">
    <citation type="journal article" date="2023" name="Life. Sci Alliance">
        <title>Evolutionary insights into 3D genome organization and epigenetic landscape of Vigna mungo.</title>
        <authorList>
            <person name="Junaid A."/>
            <person name="Singh B."/>
            <person name="Bhatia S."/>
        </authorList>
    </citation>
    <scope>NUCLEOTIDE SEQUENCE [LARGE SCALE GENOMIC DNA]</scope>
    <source>
        <strain evidence="7">Urdbean</strain>
    </source>
</reference>
<gene>
    <name evidence="7" type="ORF">V8G54_012408</name>
</gene>
<evidence type="ECO:0000259" key="6">
    <source>
        <dbReference type="PROSITE" id="PS50811"/>
    </source>
</evidence>
<evidence type="ECO:0000256" key="2">
    <source>
        <dbReference type="ARBA" id="ARBA00023015"/>
    </source>
</evidence>
<evidence type="ECO:0000313" key="8">
    <source>
        <dbReference type="Proteomes" id="UP001374535"/>
    </source>
</evidence>
<dbReference type="SUPFAM" id="SSF118290">
    <property type="entry name" value="WRKY DNA-binding domain"/>
    <property type="match status" value="1"/>
</dbReference>
<proteinExistence type="predicted"/>
<dbReference type="Gene3D" id="2.20.25.80">
    <property type="entry name" value="WRKY domain"/>
    <property type="match status" value="1"/>
</dbReference>
<sequence>MEILVKQPRVHLQLVMKPQLTGTNTFLSSIHRVYPKQQRDKVFEDGDGDSADGDRTKTDVDVLDDGYKWRKYGHKVVKNSLHPSNNLGLLPLQKPKDFVKRLLKKHYRKRMIVVQALSHPWLRDNSRPLSLNRYKLVKAYLLATPLKRAAVKVEDMLKRSFAEFTSCYHC</sequence>
<dbReference type="InterPro" id="IPR036576">
    <property type="entry name" value="WRKY_dom_sf"/>
</dbReference>
<keyword evidence="5" id="KW-0539">Nucleus</keyword>
<evidence type="ECO:0000256" key="5">
    <source>
        <dbReference type="ARBA" id="ARBA00023242"/>
    </source>
</evidence>
<keyword evidence="2" id="KW-0805">Transcription regulation</keyword>
<dbReference type="InterPro" id="IPR003657">
    <property type="entry name" value="WRKY_dom"/>
</dbReference>
<keyword evidence="8" id="KW-1185">Reference proteome</keyword>
<comment type="subcellular location">
    <subcellularLocation>
        <location evidence="1">Nucleus</location>
    </subcellularLocation>
</comment>
<dbReference type="AlphaFoldDB" id="A0AAQ3NU62"/>
<protein>
    <recommendedName>
        <fullName evidence="6">WRKY domain-containing protein</fullName>
    </recommendedName>
</protein>
<keyword evidence="4" id="KW-0804">Transcription</keyword>
<evidence type="ECO:0000256" key="1">
    <source>
        <dbReference type="ARBA" id="ARBA00004123"/>
    </source>
</evidence>
<keyword evidence="3" id="KW-0238">DNA-binding</keyword>
<feature type="domain" description="WRKY" evidence="6">
    <location>
        <begin position="58"/>
        <end position="114"/>
    </location>
</feature>
<evidence type="ECO:0000256" key="3">
    <source>
        <dbReference type="ARBA" id="ARBA00023125"/>
    </source>
</evidence>
<evidence type="ECO:0000256" key="4">
    <source>
        <dbReference type="ARBA" id="ARBA00023163"/>
    </source>
</evidence>
<dbReference type="EMBL" id="CP144697">
    <property type="protein sequence ID" value="WVZ14842.1"/>
    <property type="molecule type" value="Genomic_DNA"/>
</dbReference>